<dbReference type="InterPro" id="IPR046945">
    <property type="entry name" value="RHMD-like"/>
</dbReference>
<evidence type="ECO:0000256" key="2">
    <source>
        <dbReference type="ARBA" id="ARBA00022723"/>
    </source>
</evidence>
<dbReference type="PANTHER" id="PTHR13794">
    <property type="entry name" value="ENOLASE SUPERFAMILY, MANDELATE RACEMASE"/>
    <property type="match status" value="1"/>
</dbReference>
<dbReference type="Proteomes" id="UP000272528">
    <property type="component" value="Chromosome"/>
</dbReference>
<sequence>MPFKTPIRASTILITKRNAIIVEVETDEGITGMGYMPILGRGSETIKACMDHDIADLIIGEDPLYRNKIWEKLWWTLNMIGRKGVALYGLSAIDVALWDLAGKLQKTSIHKMLGPYTNQVKVYGSAGFMSLSDEELVAEAESFVARGFKAFKMKAGFPDLRVDLKRVTAVRRALGPDIDIMVDVNQGLDVPAAIQFGRELEKLGVYWFEEPVPADDIIGHAEVARALDIRVTTGETEYSRYGFRELIERKAGDILMINLRAGGITEAVRIANMASAHRISVTPHLAWELQNQIYAAITNGVYIEYMDWYDDLFEDVPQIKDGMVRVWDRPGHGLKFRDEIVQKYVVE</sequence>
<dbReference type="CDD" id="cd03316">
    <property type="entry name" value="MR_like"/>
    <property type="match status" value="1"/>
</dbReference>
<name>A0A3Q8X9T1_9BACL</name>
<evidence type="ECO:0000313" key="6">
    <source>
        <dbReference type="Proteomes" id="UP000272528"/>
    </source>
</evidence>
<comment type="cofactor">
    <cofactor evidence="1">
        <name>Mg(2+)</name>
        <dbReference type="ChEBI" id="CHEBI:18420"/>
    </cofactor>
</comment>
<keyword evidence="6" id="KW-1185">Reference proteome</keyword>
<dbReference type="GO" id="GO:0016836">
    <property type="term" value="F:hydro-lyase activity"/>
    <property type="evidence" value="ECO:0007669"/>
    <property type="project" value="TreeGrafter"/>
</dbReference>
<organism evidence="5 6">
    <name type="scientific">Paenibacillus albus</name>
    <dbReference type="NCBI Taxonomy" id="2495582"/>
    <lineage>
        <taxon>Bacteria</taxon>
        <taxon>Bacillati</taxon>
        <taxon>Bacillota</taxon>
        <taxon>Bacilli</taxon>
        <taxon>Bacillales</taxon>
        <taxon>Paenibacillaceae</taxon>
        <taxon>Paenibacillus</taxon>
    </lineage>
</organism>
<dbReference type="SMART" id="SM00922">
    <property type="entry name" value="MR_MLE"/>
    <property type="match status" value="1"/>
</dbReference>
<dbReference type="SUPFAM" id="SSF54826">
    <property type="entry name" value="Enolase N-terminal domain-like"/>
    <property type="match status" value="1"/>
</dbReference>
<reference evidence="6" key="1">
    <citation type="submission" date="2018-12" db="EMBL/GenBank/DDBJ databases">
        <title>Genome sequence of Peanibacillus sp.</title>
        <authorList>
            <person name="Subramani G."/>
            <person name="Srinivasan S."/>
            <person name="Kim M.K."/>
        </authorList>
    </citation>
    <scope>NUCLEOTIDE SEQUENCE [LARGE SCALE GENOMIC DNA]</scope>
    <source>
        <strain evidence="6">18JY67-1</strain>
    </source>
</reference>
<evidence type="ECO:0000313" key="5">
    <source>
        <dbReference type="EMBL" id="AZN43252.1"/>
    </source>
</evidence>
<dbReference type="EMBL" id="CP034437">
    <property type="protein sequence ID" value="AZN43252.1"/>
    <property type="molecule type" value="Genomic_DNA"/>
</dbReference>
<evidence type="ECO:0000256" key="1">
    <source>
        <dbReference type="ARBA" id="ARBA00001946"/>
    </source>
</evidence>
<dbReference type="InterPro" id="IPR013341">
    <property type="entry name" value="Mandelate_racemase_N_dom"/>
</dbReference>
<dbReference type="Pfam" id="PF02746">
    <property type="entry name" value="MR_MLE_N"/>
    <property type="match status" value="1"/>
</dbReference>
<dbReference type="SFLD" id="SFLDS00001">
    <property type="entry name" value="Enolase"/>
    <property type="match status" value="1"/>
</dbReference>
<dbReference type="OrthoDB" id="9775391at2"/>
<dbReference type="InterPro" id="IPR036849">
    <property type="entry name" value="Enolase-like_C_sf"/>
</dbReference>
<dbReference type="InterPro" id="IPR029017">
    <property type="entry name" value="Enolase-like_N"/>
</dbReference>
<dbReference type="GO" id="GO:0016052">
    <property type="term" value="P:carbohydrate catabolic process"/>
    <property type="evidence" value="ECO:0007669"/>
    <property type="project" value="TreeGrafter"/>
</dbReference>
<keyword evidence="3" id="KW-0460">Magnesium</keyword>
<dbReference type="Pfam" id="PF13378">
    <property type="entry name" value="MR_MLE_C"/>
    <property type="match status" value="1"/>
</dbReference>
<protein>
    <submittedName>
        <fullName evidence="5">Mandelate racemase/muconate lactonizing enzyme family protein</fullName>
    </submittedName>
</protein>
<keyword evidence="2" id="KW-0479">Metal-binding</keyword>
<dbReference type="SUPFAM" id="SSF51604">
    <property type="entry name" value="Enolase C-terminal domain-like"/>
    <property type="match status" value="1"/>
</dbReference>
<evidence type="ECO:0000256" key="3">
    <source>
        <dbReference type="ARBA" id="ARBA00022842"/>
    </source>
</evidence>
<gene>
    <name evidence="5" type="ORF">EJC50_28855</name>
</gene>
<dbReference type="Gene3D" id="3.20.20.120">
    <property type="entry name" value="Enolase-like C-terminal domain"/>
    <property type="match status" value="1"/>
</dbReference>
<dbReference type="AlphaFoldDB" id="A0A3Q8X9T1"/>
<dbReference type="PANTHER" id="PTHR13794:SF58">
    <property type="entry name" value="MITOCHONDRIAL ENOLASE SUPERFAMILY MEMBER 1"/>
    <property type="match status" value="1"/>
</dbReference>
<feature type="domain" description="Mandelate racemase/muconate lactonizing enzyme C-terminal" evidence="4">
    <location>
        <begin position="133"/>
        <end position="230"/>
    </location>
</feature>
<dbReference type="KEGG" id="palb:EJC50_28855"/>
<evidence type="ECO:0000259" key="4">
    <source>
        <dbReference type="SMART" id="SM00922"/>
    </source>
</evidence>
<proteinExistence type="predicted"/>
<dbReference type="Gene3D" id="3.30.390.10">
    <property type="entry name" value="Enolase-like, N-terminal domain"/>
    <property type="match status" value="1"/>
</dbReference>
<dbReference type="InterPro" id="IPR013342">
    <property type="entry name" value="Mandelate_racemase_C"/>
</dbReference>
<accession>A0A3Q8X9T1</accession>
<dbReference type="InterPro" id="IPR029065">
    <property type="entry name" value="Enolase_C-like"/>
</dbReference>
<dbReference type="GO" id="GO:0000287">
    <property type="term" value="F:magnesium ion binding"/>
    <property type="evidence" value="ECO:0007669"/>
    <property type="project" value="TreeGrafter"/>
</dbReference>